<dbReference type="CDD" id="cd18793">
    <property type="entry name" value="SF2_C_SNF"/>
    <property type="match status" value="1"/>
</dbReference>
<dbReference type="GO" id="GO:0016787">
    <property type="term" value="F:hydrolase activity"/>
    <property type="evidence" value="ECO:0007669"/>
    <property type="project" value="UniProtKB-KW"/>
</dbReference>
<dbReference type="InterPro" id="IPR038718">
    <property type="entry name" value="SNF2-like_sf"/>
</dbReference>
<dbReference type="GO" id="GO:0005634">
    <property type="term" value="C:nucleus"/>
    <property type="evidence" value="ECO:0007669"/>
    <property type="project" value="TreeGrafter"/>
</dbReference>
<dbReference type="Pfam" id="PF00176">
    <property type="entry name" value="SNF2-rel_dom"/>
    <property type="match status" value="2"/>
</dbReference>
<keyword evidence="3" id="KW-0067">ATP-binding</keyword>
<evidence type="ECO:0000256" key="3">
    <source>
        <dbReference type="ARBA" id="ARBA00022840"/>
    </source>
</evidence>
<evidence type="ECO:0000256" key="2">
    <source>
        <dbReference type="ARBA" id="ARBA00022801"/>
    </source>
</evidence>
<dbReference type="Gene3D" id="3.40.50.300">
    <property type="entry name" value="P-loop containing nucleotide triphosphate hydrolases"/>
    <property type="match status" value="1"/>
</dbReference>
<dbReference type="RefSeq" id="XP_027200420.1">
    <property type="nucleotide sequence ID" value="XM_027344619.1"/>
</dbReference>
<sequence length="158" mass="17724">GILADEMGLGKTVQLLSVIFTSSTQGDQVLQKIHWRRIIFDEAHEVKNAATRKTRSVRDLVSDIRWFVSGTPLQNNLKEFLNTADESLVLLCTYTAAAVGITLTAANHVVLADPWWNPFLEDQAIDRVHRIGQTREVHVKKRPSTSSLKHSTSFWSAS</sequence>
<dbReference type="InterPro" id="IPR000330">
    <property type="entry name" value="SNF2_N"/>
</dbReference>
<keyword evidence="1" id="KW-0547">Nucleotide-binding</keyword>
<evidence type="ECO:0000313" key="6">
    <source>
        <dbReference type="Proteomes" id="UP000515146"/>
    </source>
</evidence>
<dbReference type="AlphaFoldDB" id="A0A6P6Y567"/>
<keyword evidence="6" id="KW-1185">Reference proteome</keyword>
<dbReference type="Gene3D" id="3.40.50.10810">
    <property type="entry name" value="Tandem AAA-ATPase domain"/>
    <property type="match status" value="2"/>
</dbReference>
<dbReference type="InParanoid" id="A0A6P6Y567"/>
<evidence type="ECO:0000259" key="5">
    <source>
        <dbReference type="PROSITE" id="PS51194"/>
    </source>
</evidence>
<dbReference type="InterPro" id="IPR027417">
    <property type="entry name" value="P-loop_NTPase"/>
</dbReference>
<dbReference type="InterPro" id="IPR001650">
    <property type="entry name" value="Helicase_C-like"/>
</dbReference>
<dbReference type="PROSITE" id="PS51194">
    <property type="entry name" value="HELICASE_CTER"/>
    <property type="match status" value="1"/>
</dbReference>
<gene>
    <name evidence="7" type="primary">LOC113794504</name>
</gene>
<feature type="non-terminal residue" evidence="7">
    <location>
        <position position="1"/>
    </location>
</feature>
<dbReference type="Proteomes" id="UP000515146">
    <property type="component" value="Unplaced"/>
</dbReference>
<protein>
    <submittedName>
        <fullName evidence="7">DNA repair protein RAD5A-like</fullName>
    </submittedName>
</protein>
<feature type="domain" description="Helicase C-terminal" evidence="5">
    <location>
        <begin position="25"/>
        <end position="158"/>
    </location>
</feature>
<evidence type="ECO:0000256" key="1">
    <source>
        <dbReference type="ARBA" id="ARBA00022741"/>
    </source>
</evidence>
<feature type="region of interest" description="Disordered" evidence="4">
    <location>
        <begin position="139"/>
        <end position="158"/>
    </location>
</feature>
<dbReference type="SUPFAM" id="SSF52540">
    <property type="entry name" value="P-loop containing nucleoside triphosphate hydrolases"/>
    <property type="match status" value="1"/>
</dbReference>
<dbReference type="GO" id="GO:0006281">
    <property type="term" value="P:DNA repair"/>
    <property type="evidence" value="ECO:0007669"/>
    <property type="project" value="TreeGrafter"/>
</dbReference>
<evidence type="ECO:0000256" key="4">
    <source>
        <dbReference type="SAM" id="MobiDB-lite"/>
    </source>
</evidence>
<feature type="compositionally biased region" description="Polar residues" evidence="4">
    <location>
        <begin position="144"/>
        <end position="158"/>
    </location>
</feature>
<proteinExistence type="predicted"/>
<name>A0A6P6Y567_DERPT</name>
<dbReference type="PANTHER" id="PTHR45626">
    <property type="entry name" value="TRANSCRIPTION TERMINATION FACTOR 2-RELATED"/>
    <property type="match status" value="1"/>
</dbReference>
<keyword evidence="2" id="KW-0378">Hydrolase</keyword>
<reference evidence="7" key="1">
    <citation type="submission" date="2025-08" db="UniProtKB">
        <authorList>
            <consortium name="RefSeq"/>
        </authorList>
    </citation>
    <scope>IDENTIFICATION</scope>
    <source>
        <strain evidence="7">Airmid</strain>
    </source>
</reference>
<accession>A0A6P6Y567</accession>
<dbReference type="InterPro" id="IPR050628">
    <property type="entry name" value="SNF2_RAD54_helicase_TF"/>
</dbReference>
<dbReference type="KEGG" id="dpte:113794504"/>
<dbReference type="InterPro" id="IPR049730">
    <property type="entry name" value="SNF2/RAD54-like_C"/>
</dbReference>
<dbReference type="SMART" id="SM00490">
    <property type="entry name" value="HELICc"/>
    <property type="match status" value="1"/>
</dbReference>
<dbReference type="GO" id="GO:0008094">
    <property type="term" value="F:ATP-dependent activity, acting on DNA"/>
    <property type="evidence" value="ECO:0007669"/>
    <property type="project" value="TreeGrafter"/>
</dbReference>
<dbReference type="OrthoDB" id="423559at2759"/>
<dbReference type="GO" id="GO:0005524">
    <property type="term" value="F:ATP binding"/>
    <property type="evidence" value="ECO:0007669"/>
    <property type="project" value="UniProtKB-KW"/>
</dbReference>
<evidence type="ECO:0000313" key="7">
    <source>
        <dbReference type="RefSeq" id="XP_027200420.1"/>
    </source>
</evidence>
<organism evidence="6 7">
    <name type="scientific">Dermatophagoides pteronyssinus</name>
    <name type="common">European house dust mite</name>
    <dbReference type="NCBI Taxonomy" id="6956"/>
    <lineage>
        <taxon>Eukaryota</taxon>
        <taxon>Metazoa</taxon>
        <taxon>Ecdysozoa</taxon>
        <taxon>Arthropoda</taxon>
        <taxon>Chelicerata</taxon>
        <taxon>Arachnida</taxon>
        <taxon>Acari</taxon>
        <taxon>Acariformes</taxon>
        <taxon>Sarcoptiformes</taxon>
        <taxon>Astigmata</taxon>
        <taxon>Psoroptidia</taxon>
        <taxon>Analgoidea</taxon>
        <taxon>Pyroglyphidae</taxon>
        <taxon>Dermatophagoidinae</taxon>
        <taxon>Dermatophagoides</taxon>
    </lineage>
</organism>